<sequence>MQIGGRKDSEVFSLFLVFLKRKKKKVRGKDSINIKVFVRRDRKYGGSAIAPGPRPTSQSEGRRSNFDIGSGEPYSKPIVSPIRDPGEARARTIRVSSSRIGTAREFEPLNVTAHTRRSPIYEGTKRKSVREERQTIQVVMEKGHLRSNDFQEESSSLLMVSENSSMIGE</sequence>
<dbReference type="AlphaFoldDB" id="A0ABD2BJU8"/>
<name>A0ABD2BJU8_VESMC</name>
<dbReference type="Proteomes" id="UP001607303">
    <property type="component" value="Unassembled WGS sequence"/>
</dbReference>
<evidence type="ECO:0000313" key="3">
    <source>
        <dbReference type="Proteomes" id="UP001607303"/>
    </source>
</evidence>
<accession>A0ABD2BJU8</accession>
<feature type="region of interest" description="Disordered" evidence="1">
    <location>
        <begin position="44"/>
        <end position="89"/>
    </location>
</feature>
<reference evidence="2 3" key="1">
    <citation type="journal article" date="2024" name="Ann. Entomol. Soc. Am.">
        <title>Genomic analyses of the southern and eastern yellowjacket wasps (Hymenoptera: Vespidae) reveal evolutionary signatures of social life.</title>
        <authorList>
            <person name="Catto M.A."/>
            <person name="Caine P.B."/>
            <person name="Orr S.E."/>
            <person name="Hunt B.G."/>
            <person name="Goodisman M.A.D."/>
        </authorList>
    </citation>
    <scope>NUCLEOTIDE SEQUENCE [LARGE SCALE GENOMIC DNA]</scope>
    <source>
        <strain evidence="2">232</strain>
        <tissue evidence="2">Head and thorax</tissue>
    </source>
</reference>
<evidence type="ECO:0000256" key="1">
    <source>
        <dbReference type="SAM" id="MobiDB-lite"/>
    </source>
</evidence>
<gene>
    <name evidence="2" type="ORF">V1477_015287</name>
</gene>
<evidence type="ECO:0000313" key="2">
    <source>
        <dbReference type="EMBL" id="KAL2733046.1"/>
    </source>
</evidence>
<keyword evidence="3" id="KW-1185">Reference proteome</keyword>
<comment type="caution">
    <text evidence="2">The sequence shown here is derived from an EMBL/GenBank/DDBJ whole genome shotgun (WGS) entry which is preliminary data.</text>
</comment>
<protein>
    <submittedName>
        <fullName evidence="2">Uncharacterized protein</fullName>
    </submittedName>
</protein>
<organism evidence="2 3">
    <name type="scientific">Vespula maculifrons</name>
    <name type="common">Eastern yellow jacket</name>
    <name type="synonym">Wasp</name>
    <dbReference type="NCBI Taxonomy" id="7453"/>
    <lineage>
        <taxon>Eukaryota</taxon>
        <taxon>Metazoa</taxon>
        <taxon>Ecdysozoa</taxon>
        <taxon>Arthropoda</taxon>
        <taxon>Hexapoda</taxon>
        <taxon>Insecta</taxon>
        <taxon>Pterygota</taxon>
        <taxon>Neoptera</taxon>
        <taxon>Endopterygota</taxon>
        <taxon>Hymenoptera</taxon>
        <taxon>Apocrita</taxon>
        <taxon>Aculeata</taxon>
        <taxon>Vespoidea</taxon>
        <taxon>Vespidae</taxon>
        <taxon>Vespinae</taxon>
        <taxon>Vespula</taxon>
    </lineage>
</organism>
<proteinExistence type="predicted"/>
<dbReference type="EMBL" id="JAYRBN010000075">
    <property type="protein sequence ID" value="KAL2733046.1"/>
    <property type="molecule type" value="Genomic_DNA"/>
</dbReference>